<name>A0A2X3K714_9BACT</name>
<proteinExistence type="predicted"/>
<dbReference type="Proteomes" id="UP000249818">
    <property type="component" value="Chromosome BARAN1"/>
</dbReference>
<dbReference type="Gene3D" id="3.40.50.300">
    <property type="entry name" value="P-loop containing nucleotide triphosphate hydrolases"/>
    <property type="match status" value="1"/>
</dbReference>
<dbReference type="OrthoDB" id="9805514at2"/>
<keyword evidence="6" id="KW-1185">Reference proteome</keyword>
<dbReference type="AlphaFoldDB" id="A0A2X3K714"/>
<evidence type="ECO:0000313" key="5">
    <source>
        <dbReference type="EMBL" id="SQD92873.1"/>
    </source>
</evidence>
<accession>A0A2X3K714</accession>
<dbReference type="GO" id="GO:0016887">
    <property type="term" value="F:ATP hydrolysis activity"/>
    <property type="evidence" value="ECO:0007669"/>
    <property type="project" value="InterPro"/>
</dbReference>
<dbReference type="CDD" id="cd03219">
    <property type="entry name" value="ABC_Mj1267_LivG_branched"/>
    <property type="match status" value="1"/>
</dbReference>
<dbReference type="SUPFAM" id="SSF52540">
    <property type="entry name" value="P-loop containing nucleoside triphosphate hydrolases"/>
    <property type="match status" value="1"/>
</dbReference>
<dbReference type="PANTHER" id="PTHR45772:SF9">
    <property type="entry name" value="CONSERVED COMPONENT OF ABC TRANSPORTER FOR NATURAL AMINO ACIDS"/>
    <property type="match status" value="1"/>
</dbReference>
<gene>
    <name evidence="5" type="primary">livG</name>
    <name evidence="5" type="ORF">BARAN1_0849</name>
</gene>
<sequence length="261" mass="28582">MTEHFFAVANLSKRFGGLEAVRRVSFSVGPQEIVGLIGPNGAGKTTVVRLIMGLLRPDEGKVLWKGEDITRLPTWKRVVRGITGTFQNSRPMKQLPLIANVMVALHNPRLARQGEWVKTVEARALDALEFVGISDLALTPASAVSQGDLKRLEIARAIATEPELLILDEPFAGLTQAETRLLANSIHRLRKGGRFGRLHSEGCAMIIVEHKLSELMRIADRIVVMHFGEVLADGPPEQVVQDPRVVEAYLGRVGAHLPGGF</sequence>
<evidence type="ECO:0000256" key="2">
    <source>
        <dbReference type="ARBA" id="ARBA00022741"/>
    </source>
</evidence>
<keyword evidence="3" id="KW-0067">ATP-binding</keyword>
<evidence type="ECO:0000256" key="1">
    <source>
        <dbReference type="ARBA" id="ARBA00022448"/>
    </source>
</evidence>
<feature type="domain" description="ABC transporter" evidence="4">
    <location>
        <begin position="6"/>
        <end position="252"/>
    </location>
</feature>
<dbReference type="InterPro" id="IPR051120">
    <property type="entry name" value="ABC_AA/LPS_Transport"/>
</dbReference>
<protein>
    <submittedName>
        <fullName evidence="5">ABC-type branched-chain amino acid transport systems, ATPase component</fullName>
    </submittedName>
</protein>
<evidence type="ECO:0000259" key="4">
    <source>
        <dbReference type="PROSITE" id="PS50893"/>
    </source>
</evidence>
<dbReference type="PROSITE" id="PS00211">
    <property type="entry name" value="ABC_TRANSPORTER_1"/>
    <property type="match status" value="1"/>
</dbReference>
<dbReference type="RefSeq" id="WP_122031161.1">
    <property type="nucleotide sequence ID" value="NZ_LS483254.1"/>
</dbReference>
<dbReference type="GO" id="GO:0005886">
    <property type="term" value="C:plasma membrane"/>
    <property type="evidence" value="ECO:0007669"/>
    <property type="project" value="TreeGrafter"/>
</dbReference>
<dbReference type="GO" id="GO:0005524">
    <property type="term" value="F:ATP binding"/>
    <property type="evidence" value="ECO:0007669"/>
    <property type="project" value="UniProtKB-KW"/>
</dbReference>
<keyword evidence="1" id="KW-0813">Transport</keyword>
<dbReference type="PROSITE" id="PS50893">
    <property type="entry name" value="ABC_TRANSPORTER_2"/>
    <property type="match status" value="1"/>
</dbReference>
<dbReference type="InterPro" id="IPR003593">
    <property type="entry name" value="AAA+_ATPase"/>
</dbReference>
<dbReference type="Pfam" id="PF00005">
    <property type="entry name" value="ABC_tran"/>
    <property type="match status" value="1"/>
</dbReference>
<dbReference type="KEGG" id="bana:BARAN1_0849"/>
<evidence type="ECO:0000256" key="3">
    <source>
        <dbReference type="ARBA" id="ARBA00022840"/>
    </source>
</evidence>
<dbReference type="EMBL" id="LS483254">
    <property type="protein sequence ID" value="SQD92873.1"/>
    <property type="molecule type" value="Genomic_DNA"/>
</dbReference>
<dbReference type="InterPro" id="IPR032823">
    <property type="entry name" value="BCA_ABC_TP_C"/>
</dbReference>
<organism evidence="5 6">
    <name type="scientific">Candidatus Bipolaricaulis anaerobius</name>
    <dbReference type="NCBI Taxonomy" id="2026885"/>
    <lineage>
        <taxon>Bacteria</taxon>
        <taxon>Candidatus Bipolaricaulota</taxon>
        <taxon>Candidatus Bipolaricaulia</taxon>
        <taxon>Candidatus Bipolaricaulales</taxon>
        <taxon>Candidatus Bipolaricaulaceae</taxon>
        <taxon>Candidatus Bipolaricaulis</taxon>
    </lineage>
</organism>
<reference evidence="6" key="1">
    <citation type="submission" date="2018-05" db="EMBL/GenBank/DDBJ databases">
        <authorList>
            <person name="Hao L."/>
        </authorList>
    </citation>
    <scope>NUCLEOTIDE SEQUENCE [LARGE SCALE GENOMIC DNA]</scope>
</reference>
<keyword evidence="2" id="KW-0547">Nucleotide-binding</keyword>
<dbReference type="PANTHER" id="PTHR45772">
    <property type="entry name" value="CONSERVED COMPONENT OF ABC TRANSPORTER FOR NATURAL AMINO ACIDS-RELATED"/>
    <property type="match status" value="1"/>
</dbReference>
<dbReference type="InterPro" id="IPR003439">
    <property type="entry name" value="ABC_transporter-like_ATP-bd"/>
</dbReference>
<dbReference type="Pfam" id="PF12399">
    <property type="entry name" value="BCA_ABC_TP_C"/>
    <property type="match status" value="1"/>
</dbReference>
<dbReference type="SMART" id="SM00382">
    <property type="entry name" value="AAA"/>
    <property type="match status" value="1"/>
</dbReference>
<dbReference type="InterPro" id="IPR027417">
    <property type="entry name" value="P-loop_NTPase"/>
</dbReference>
<dbReference type="InterPro" id="IPR017871">
    <property type="entry name" value="ABC_transporter-like_CS"/>
</dbReference>
<evidence type="ECO:0000313" key="6">
    <source>
        <dbReference type="Proteomes" id="UP000249818"/>
    </source>
</evidence>